<name>A0AAD9XF44_9ROSI</name>
<reference evidence="1" key="1">
    <citation type="journal article" date="2023" name="Plant J.">
        <title>Genome sequences and population genomics provide insights into the demographic history, inbreeding, and mutation load of two 'living fossil' tree species of Dipteronia.</title>
        <authorList>
            <person name="Feng Y."/>
            <person name="Comes H.P."/>
            <person name="Chen J."/>
            <person name="Zhu S."/>
            <person name="Lu R."/>
            <person name="Zhang X."/>
            <person name="Li P."/>
            <person name="Qiu J."/>
            <person name="Olsen K.M."/>
            <person name="Qiu Y."/>
        </authorList>
    </citation>
    <scope>NUCLEOTIDE SEQUENCE</scope>
    <source>
        <strain evidence="1">KIB01</strain>
    </source>
</reference>
<dbReference type="EMBL" id="JANJYI010000002">
    <property type="protein sequence ID" value="KAK2658233.1"/>
    <property type="molecule type" value="Genomic_DNA"/>
</dbReference>
<proteinExistence type="predicted"/>
<dbReference type="InterPro" id="IPR036691">
    <property type="entry name" value="Endo/exonu/phosph_ase_sf"/>
</dbReference>
<comment type="caution">
    <text evidence="1">The sequence shown here is derived from an EMBL/GenBank/DDBJ whole genome shotgun (WGS) entry which is preliminary data.</text>
</comment>
<protein>
    <recommendedName>
        <fullName evidence="3">Reverse transcriptase domain-containing protein</fullName>
    </recommendedName>
</protein>
<dbReference type="PANTHER" id="PTHR46890:SF50">
    <property type="entry name" value="RNA-DIRECTED DNA POLYMERASE, EUKARYOTA, REVERSE TRANSCRIPTASE ZINC-BINDING DOMAIN PROTEIN-RELATED"/>
    <property type="match status" value="1"/>
</dbReference>
<evidence type="ECO:0000313" key="1">
    <source>
        <dbReference type="EMBL" id="KAK2658233.1"/>
    </source>
</evidence>
<dbReference type="InterPro" id="IPR052343">
    <property type="entry name" value="Retrotransposon-Effector_Assoc"/>
</dbReference>
<sequence>MKTRNGKSLERQTSERLGELFGNQEWTLELEVAKVIEKGVELGSLKPNDVQNQRISVVDRDVIKSGTVGNKQVVWDLDNKVNKIIETGVALGFDFNGEEDGVRKEIVRREEEDAEKYAAVNALSWNVRGLGSVEKRRVVRNLVRKHKPMMLFIQESKLKSFDYRVITTVGGSVLSRGIGVYAKGVGKEHVSRMIVASSCREFSLNFKRRWCFVTFMRQTEKKRGKPFGTLFLMLKPLFLDPILDPSERKDGLCSVGSMRNFNAFIVAAKLVDMPLQGLNFTWSNNRVVELWVRLDRFLCSPIFLSWFPQLVQICLNKSFSDHNPIAIEVKMEDWGPRPFRFCDGLLEEKSLMENIANRWRECIRGESKGSLLLSKIKAVKAIMKNWCKVNNQGRNQTKLMEEELARVERKAEIQGWTSSLREDQLVALSNLWKHIRLEERRSRQVSRVRWPKEGERNTRFFHLLSNVRRNKNFIGELMINGRLCPGPNQIREGVFCFFSEHYKKECWKRPSWNGNLAKKLSEVEKDLEVEFTDEEIWAALCDCDGNKASGPDGLNLNFVKTNWEVIKEDFLNFISEFHKEGLVVKHLNSTFIALIPKNDAMMAKMGFGSKWRNWIWWCISTPTLSVLVNGSPTKQFGIQRGLRQGDPLSPFLFNIVVESLGNMLAKANGIEKKKIHSVDWKTVCKSKKNGGLGVGRIFDKGVSLLAKWIWRFGREDSSLWKKVICAKYGLDVKALQWDWQGSNSASSFIKAVGRLWTEGSRSGDLLKKGLQVVVGNGERAKLWDDILYDSFSLKRSFPIIYALARNKLVFQGCVANLDDATNWVKLRVSWWFKSHGSGSNVPITLLLEDSQERCVENRPRKYNRSDEWKPPQHDDLMFNVDGSARGSPGWAGVMDSISAEISAILKACHLVGTNQSLVNRKVIIVNDSKTEVSWINGDDFGSLRGT</sequence>
<evidence type="ECO:0008006" key="3">
    <source>
        <dbReference type="Google" id="ProtNLM"/>
    </source>
</evidence>
<dbReference type="SUPFAM" id="SSF56219">
    <property type="entry name" value="DNase I-like"/>
    <property type="match status" value="1"/>
</dbReference>
<accession>A0AAD9XF44</accession>
<organism evidence="1 2">
    <name type="scientific">Dipteronia dyeriana</name>
    <dbReference type="NCBI Taxonomy" id="168575"/>
    <lineage>
        <taxon>Eukaryota</taxon>
        <taxon>Viridiplantae</taxon>
        <taxon>Streptophyta</taxon>
        <taxon>Embryophyta</taxon>
        <taxon>Tracheophyta</taxon>
        <taxon>Spermatophyta</taxon>
        <taxon>Magnoliopsida</taxon>
        <taxon>eudicotyledons</taxon>
        <taxon>Gunneridae</taxon>
        <taxon>Pentapetalae</taxon>
        <taxon>rosids</taxon>
        <taxon>malvids</taxon>
        <taxon>Sapindales</taxon>
        <taxon>Sapindaceae</taxon>
        <taxon>Hippocastanoideae</taxon>
        <taxon>Acereae</taxon>
        <taxon>Dipteronia</taxon>
    </lineage>
</organism>
<dbReference type="PANTHER" id="PTHR46890">
    <property type="entry name" value="NON-LTR RETROLELEMENT REVERSE TRANSCRIPTASE-LIKE PROTEIN-RELATED"/>
    <property type="match status" value="1"/>
</dbReference>
<dbReference type="Gene3D" id="3.60.10.10">
    <property type="entry name" value="Endonuclease/exonuclease/phosphatase"/>
    <property type="match status" value="2"/>
</dbReference>
<evidence type="ECO:0000313" key="2">
    <source>
        <dbReference type="Proteomes" id="UP001280121"/>
    </source>
</evidence>
<keyword evidence="2" id="KW-1185">Reference proteome</keyword>
<dbReference type="AlphaFoldDB" id="A0AAD9XF44"/>
<dbReference type="Proteomes" id="UP001280121">
    <property type="component" value="Unassembled WGS sequence"/>
</dbReference>
<gene>
    <name evidence="1" type="ORF">Ddye_004766</name>
</gene>